<comment type="function">
    <text evidence="1">Part of the ABC transporter complex LptBFG involved in the translocation of lipopolysaccharide (LPS) from the inner membrane to the outer membrane.</text>
</comment>
<dbReference type="GO" id="GO:0015920">
    <property type="term" value="P:lipopolysaccharide transport"/>
    <property type="evidence" value="ECO:0007669"/>
    <property type="project" value="TreeGrafter"/>
</dbReference>
<dbReference type="GO" id="GO:0055085">
    <property type="term" value="P:transmembrane transport"/>
    <property type="evidence" value="ECO:0007669"/>
    <property type="project" value="InterPro"/>
</dbReference>
<evidence type="ECO:0000256" key="11">
    <source>
        <dbReference type="ARBA" id="ARBA00026081"/>
    </source>
</evidence>
<evidence type="ECO:0000256" key="1">
    <source>
        <dbReference type="ARBA" id="ARBA00002265"/>
    </source>
</evidence>
<accession>D4DXW1</accession>
<evidence type="ECO:0000256" key="8">
    <source>
        <dbReference type="ARBA" id="ARBA00022692"/>
    </source>
</evidence>
<keyword evidence="5" id="KW-0813">Transport</keyword>
<evidence type="ECO:0000256" key="4">
    <source>
        <dbReference type="ARBA" id="ARBA00014213"/>
    </source>
</evidence>
<evidence type="ECO:0000256" key="5">
    <source>
        <dbReference type="ARBA" id="ARBA00022448"/>
    </source>
</evidence>
<dbReference type="NCBIfam" id="TIGR04407">
    <property type="entry name" value="LptF_YjgP"/>
    <property type="match status" value="1"/>
</dbReference>
<keyword evidence="9 12" id="KW-1133">Transmembrane helix</keyword>
<feature type="transmembrane region" description="Helical" evidence="12">
    <location>
        <begin position="295"/>
        <end position="318"/>
    </location>
</feature>
<reference evidence="13 14" key="1">
    <citation type="submission" date="2010-01" db="EMBL/GenBank/DDBJ databases">
        <authorList>
            <person name="Muzny D."/>
            <person name="Qin X."/>
            <person name="Deng J."/>
            <person name="Jiang H."/>
            <person name="Liu Y."/>
            <person name="Qu J."/>
            <person name="Song X.-Z."/>
            <person name="Zhang L."/>
            <person name="Thornton R."/>
            <person name="Coyle M."/>
            <person name="Francisco L."/>
            <person name="Jackson L."/>
            <person name="Javaid M."/>
            <person name="Korchina V."/>
            <person name="Kovar C."/>
            <person name="Mata R."/>
            <person name="Mathew T."/>
            <person name="Ngo R."/>
            <person name="Nguyen L."/>
            <person name="Nguyen N."/>
            <person name="Okwuonu G."/>
            <person name="Ongeri F."/>
            <person name="Pham C."/>
            <person name="Simmons D."/>
            <person name="Wilczek-Boney K."/>
            <person name="Hale W."/>
            <person name="Jakkamsetti A."/>
            <person name="Pham P."/>
            <person name="Ruth R."/>
            <person name="San Lucas F."/>
            <person name="Warren J."/>
            <person name="Zhang J."/>
            <person name="Zhao Z."/>
            <person name="Zhou C."/>
            <person name="Zhu D."/>
            <person name="Lee S."/>
            <person name="Bess C."/>
            <person name="Blankenburg K."/>
            <person name="Forbes L."/>
            <person name="Fu Q."/>
            <person name="Gubbala S."/>
            <person name="Hirani K."/>
            <person name="Jayaseelan J.C."/>
            <person name="Lara F."/>
            <person name="Munidasa M."/>
            <person name="Palculict T."/>
            <person name="Patil S."/>
            <person name="Pu L.-L."/>
            <person name="Saada N."/>
            <person name="Tang L."/>
            <person name="Weissenberger G."/>
            <person name="Zhu Y."/>
            <person name="Hemphill L."/>
            <person name="Shang Y."/>
            <person name="Youmans B."/>
            <person name="Ayvaz T."/>
            <person name="Ross M."/>
            <person name="Santibanez J."/>
            <person name="Aqrawi P."/>
            <person name="Gross S."/>
            <person name="Joshi V."/>
            <person name="Fowler G."/>
            <person name="Nazareth L."/>
            <person name="Reid J."/>
            <person name="Worley K."/>
            <person name="Petrosino J."/>
            <person name="Highlander S."/>
            <person name="Gibbs R."/>
        </authorList>
    </citation>
    <scope>NUCLEOTIDE SEQUENCE [LARGE SCALE GENOMIC DNA]</scope>
    <source>
        <strain evidence="13 14">DSM 4582</strain>
    </source>
</reference>
<feature type="transmembrane region" description="Helical" evidence="12">
    <location>
        <begin position="357"/>
        <end position="377"/>
    </location>
</feature>
<feature type="transmembrane region" description="Helical" evidence="12">
    <location>
        <begin position="325"/>
        <end position="345"/>
    </location>
</feature>
<keyword evidence="14" id="KW-1185">Reference proteome</keyword>
<keyword evidence="10 12" id="KW-0472">Membrane</keyword>
<evidence type="ECO:0000256" key="7">
    <source>
        <dbReference type="ARBA" id="ARBA00022519"/>
    </source>
</evidence>
<dbReference type="PANTHER" id="PTHR33529:SF7">
    <property type="entry name" value="LIPOPOLYSACCHARIDE EXPORT SYSTEM PERMEASE PROTEIN LPTF"/>
    <property type="match status" value="1"/>
</dbReference>
<comment type="subunit">
    <text evidence="11">Component of the lipopolysaccharide transport and assembly complex. The LptBFG transporter is composed of two ATP-binding proteins (LptB) and two transmembrane proteins (LptF and LptG).</text>
</comment>
<dbReference type="STRING" id="667129.HMPREF0758_0744"/>
<evidence type="ECO:0000256" key="6">
    <source>
        <dbReference type="ARBA" id="ARBA00022475"/>
    </source>
</evidence>
<name>D4DXW1_SEROD</name>
<dbReference type="HOGENOM" id="CLU_028799_0_2_6"/>
<dbReference type="PANTHER" id="PTHR33529">
    <property type="entry name" value="SLR0882 PROTEIN-RELATED"/>
    <property type="match status" value="1"/>
</dbReference>
<gene>
    <name evidence="13" type="primary">yjgP</name>
    <name evidence="13" type="ORF">HMPREF0758_0744</name>
</gene>
<dbReference type="InterPro" id="IPR005495">
    <property type="entry name" value="LptG/LptF_permease"/>
</dbReference>
<keyword evidence="7" id="KW-0997">Cell inner membrane</keyword>
<dbReference type="GO" id="GO:0043190">
    <property type="term" value="C:ATP-binding cassette (ABC) transporter complex"/>
    <property type="evidence" value="ECO:0007669"/>
    <property type="project" value="InterPro"/>
</dbReference>
<evidence type="ECO:0000256" key="10">
    <source>
        <dbReference type="ARBA" id="ARBA00023136"/>
    </source>
</evidence>
<feature type="transmembrane region" description="Helical" evidence="12">
    <location>
        <begin position="44"/>
        <end position="64"/>
    </location>
</feature>
<comment type="caution">
    <text evidence="13">The sequence shown here is derived from an EMBL/GenBank/DDBJ whole genome shotgun (WGS) entry which is preliminary data.</text>
</comment>
<proteinExistence type="inferred from homology"/>
<evidence type="ECO:0000313" key="14">
    <source>
        <dbReference type="Proteomes" id="UP000005723"/>
    </source>
</evidence>
<sequence>MPYDENKWRISEETIDFPAKRQVFTGVISVIIIRYLVRETLKSQIAILFILLLIFFCQNLVRVLGDAVDGDVPTNLVLSLLALGVPKMAQLILPLSLFLGLLMTLGRLYTESEITVMHACGLGKRTLIIAAMVLALLTSLVAAANVFWIGPWASSHQDEVIAEAKANPSIAGLAEGQFQPSQDGNAVLFVGNVKGNTFNNVFLAQLRPNGNQRPSVVVAEHGQINQMKDGSQVVTLDKGTRFEGTALLRDFRITDFSDYKAVVGHRAVAMDNTQAEQMSMLTLWQSDDQEARAEFHWRLTLVVSVVLMALLVVPLSVVNPRQGRVLSMLPAILLYLIFFLLQTSLRSNAGKGKLDPMLWIWLVNAVYFAIALALNLWDTVPMRKLRARLRGAA</sequence>
<organism evidence="13 14">
    <name type="scientific">Serratia odorifera DSM 4582</name>
    <dbReference type="NCBI Taxonomy" id="667129"/>
    <lineage>
        <taxon>Bacteria</taxon>
        <taxon>Pseudomonadati</taxon>
        <taxon>Pseudomonadota</taxon>
        <taxon>Gammaproteobacteria</taxon>
        <taxon>Enterobacterales</taxon>
        <taxon>Yersiniaceae</taxon>
        <taxon>Serratia</taxon>
    </lineage>
</organism>
<evidence type="ECO:0000313" key="13">
    <source>
        <dbReference type="EMBL" id="EFE97453.1"/>
    </source>
</evidence>
<dbReference type="InterPro" id="IPR030922">
    <property type="entry name" value="LptF"/>
</dbReference>
<evidence type="ECO:0000256" key="2">
    <source>
        <dbReference type="ARBA" id="ARBA00004429"/>
    </source>
</evidence>
<dbReference type="AlphaFoldDB" id="D4DXW1"/>
<dbReference type="EMBL" id="ADBY01000017">
    <property type="protein sequence ID" value="EFE97453.1"/>
    <property type="molecule type" value="Genomic_DNA"/>
</dbReference>
<comment type="similarity">
    <text evidence="3">Belongs to the LptF/LptG family.</text>
</comment>
<protein>
    <recommendedName>
        <fullName evidence="4">Lipopolysaccharide export system permease protein LptF</fullName>
    </recommendedName>
</protein>
<keyword evidence="6" id="KW-1003">Cell membrane</keyword>
<evidence type="ECO:0000256" key="9">
    <source>
        <dbReference type="ARBA" id="ARBA00022989"/>
    </source>
</evidence>
<evidence type="ECO:0000256" key="3">
    <source>
        <dbReference type="ARBA" id="ARBA00007725"/>
    </source>
</evidence>
<dbReference type="Pfam" id="PF03739">
    <property type="entry name" value="LptF_LptG"/>
    <property type="match status" value="1"/>
</dbReference>
<feature type="transmembrane region" description="Helical" evidence="12">
    <location>
        <begin position="126"/>
        <end position="149"/>
    </location>
</feature>
<comment type="subcellular location">
    <subcellularLocation>
        <location evidence="2">Cell inner membrane</location>
        <topology evidence="2">Multi-pass membrane protein</topology>
    </subcellularLocation>
</comment>
<dbReference type="Proteomes" id="UP000005723">
    <property type="component" value="Unassembled WGS sequence"/>
</dbReference>
<evidence type="ECO:0000256" key="12">
    <source>
        <dbReference type="SAM" id="Phobius"/>
    </source>
</evidence>
<keyword evidence="8 12" id="KW-0812">Transmembrane</keyword>
<feature type="transmembrane region" description="Helical" evidence="12">
    <location>
        <begin position="76"/>
        <end position="105"/>
    </location>
</feature>